<evidence type="ECO:0000313" key="8">
    <source>
        <dbReference type="Proteomes" id="UP000694397"/>
    </source>
</evidence>
<keyword evidence="6" id="KW-0812">Transmembrane</keyword>
<dbReference type="AlphaFoldDB" id="A0A8C9T7T6"/>
<accession>A0A8C9T7T6</accession>
<dbReference type="SMART" id="SM01410">
    <property type="entry name" value="DIM1"/>
    <property type="match status" value="1"/>
</dbReference>
<dbReference type="Ensembl" id="ENSSFOT00015043168.1">
    <property type="protein sequence ID" value="ENSSFOP00015043233.1"/>
    <property type="gene ID" value="ENSSFOG00015027243.1"/>
</dbReference>
<organism evidence="7 8">
    <name type="scientific">Scleropages formosus</name>
    <name type="common">Asian bonytongue</name>
    <name type="synonym">Osteoglossum formosum</name>
    <dbReference type="NCBI Taxonomy" id="113540"/>
    <lineage>
        <taxon>Eukaryota</taxon>
        <taxon>Metazoa</taxon>
        <taxon>Chordata</taxon>
        <taxon>Craniata</taxon>
        <taxon>Vertebrata</taxon>
        <taxon>Euteleostomi</taxon>
        <taxon>Actinopterygii</taxon>
        <taxon>Neopterygii</taxon>
        <taxon>Teleostei</taxon>
        <taxon>Osteoglossocephala</taxon>
        <taxon>Osteoglossomorpha</taxon>
        <taxon>Osteoglossiformes</taxon>
        <taxon>Osteoglossidae</taxon>
        <taxon>Scleropages</taxon>
    </lineage>
</organism>
<evidence type="ECO:0000256" key="6">
    <source>
        <dbReference type="SAM" id="Phobius"/>
    </source>
</evidence>
<dbReference type="GeneTree" id="ENSGT00390000010779"/>
<evidence type="ECO:0000256" key="2">
    <source>
        <dbReference type="ARBA" id="ARBA00008241"/>
    </source>
</evidence>
<comment type="subcellular location">
    <subcellularLocation>
        <location evidence="1">Nucleus</location>
    </subcellularLocation>
</comment>
<dbReference type="PANTHER" id="PTHR12052">
    <property type="entry name" value="THIOREDOXIN-LIKE PROTEN 4A, 4B"/>
    <property type="match status" value="1"/>
</dbReference>
<keyword evidence="3" id="KW-0507">mRNA processing</keyword>
<comment type="similarity">
    <text evidence="2">Belongs to the DIM1 family.</text>
</comment>
<proteinExistence type="inferred from homology"/>
<name>A0A8C9T7T6_SCLFO</name>
<feature type="transmembrane region" description="Helical" evidence="6">
    <location>
        <begin position="83"/>
        <end position="106"/>
    </location>
</feature>
<reference evidence="7" key="2">
    <citation type="submission" date="2025-08" db="UniProtKB">
        <authorList>
            <consortium name="Ensembl"/>
        </authorList>
    </citation>
    <scope>IDENTIFICATION</scope>
</reference>
<keyword evidence="6" id="KW-0472">Membrane</keyword>
<keyword evidence="6" id="KW-1133">Transmembrane helix</keyword>
<dbReference type="InterPro" id="IPR004123">
    <property type="entry name" value="Dim1"/>
</dbReference>
<dbReference type="Pfam" id="PF02966">
    <property type="entry name" value="DIM1"/>
    <property type="match status" value="1"/>
</dbReference>
<evidence type="ECO:0000256" key="3">
    <source>
        <dbReference type="ARBA" id="ARBA00022664"/>
    </source>
</evidence>
<dbReference type="GO" id="GO:0000398">
    <property type="term" value="P:mRNA splicing, via spliceosome"/>
    <property type="evidence" value="ECO:0007669"/>
    <property type="project" value="InterPro"/>
</dbReference>
<protein>
    <submittedName>
        <fullName evidence="7">Thioredoxin-like 4A</fullName>
    </submittedName>
</protein>
<dbReference type="Proteomes" id="UP000694397">
    <property type="component" value="Chromosome 23"/>
</dbReference>
<keyword evidence="5" id="KW-0539">Nucleus</keyword>
<gene>
    <name evidence="7" type="primary">txnl4a</name>
</gene>
<dbReference type="GO" id="GO:0005682">
    <property type="term" value="C:U5 snRNP"/>
    <property type="evidence" value="ECO:0007669"/>
    <property type="project" value="TreeGrafter"/>
</dbReference>
<dbReference type="GO" id="GO:0046540">
    <property type="term" value="C:U4/U6 x U5 tri-snRNP complex"/>
    <property type="evidence" value="ECO:0007669"/>
    <property type="project" value="InterPro"/>
</dbReference>
<evidence type="ECO:0000313" key="7">
    <source>
        <dbReference type="Ensembl" id="ENSSFOP00015043233.1"/>
    </source>
</evidence>
<dbReference type="PANTHER" id="PTHR12052:SF5">
    <property type="entry name" value="THIOREDOXIN-LIKE PROTEIN 4A"/>
    <property type="match status" value="1"/>
</dbReference>
<dbReference type="InterPro" id="IPR036249">
    <property type="entry name" value="Thioredoxin-like_sf"/>
</dbReference>
<dbReference type="SUPFAM" id="SSF52833">
    <property type="entry name" value="Thioredoxin-like"/>
    <property type="match status" value="1"/>
</dbReference>
<keyword evidence="4" id="KW-0508">mRNA splicing</keyword>
<keyword evidence="8" id="KW-1185">Reference proteome</keyword>
<sequence>MSYMLPHLHNGWQVDQAILSEEDRVLVIRFGHDWDPTCMKMDEVLYSIAEKVKNFAVIYLVDITEVPDFNKMYELYDPCTVMFFFRLVLLIVSSVLLKYSILLFSMHLSPKWCIMKTCLY</sequence>
<dbReference type="Gene3D" id="3.40.30.10">
    <property type="entry name" value="Glutaredoxin"/>
    <property type="match status" value="1"/>
</dbReference>
<reference evidence="7 8" key="1">
    <citation type="submission" date="2019-04" db="EMBL/GenBank/DDBJ databases">
        <authorList>
            <consortium name="Wellcome Sanger Institute Data Sharing"/>
        </authorList>
    </citation>
    <scope>NUCLEOTIDE SEQUENCE [LARGE SCALE GENOMIC DNA]</scope>
</reference>
<evidence type="ECO:0000256" key="1">
    <source>
        <dbReference type="ARBA" id="ARBA00004123"/>
    </source>
</evidence>
<dbReference type="GO" id="GO:0005681">
    <property type="term" value="C:spliceosomal complex"/>
    <property type="evidence" value="ECO:0007669"/>
    <property type="project" value="TreeGrafter"/>
</dbReference>
<evidence type="ECO:0000256" key="4">
    <source>
        <dbReference type="ARBA" id="ARBA00023187"/>
    </source>
</evidence>
<evidence type="ECO:0000256" key="5">
    <source>
        <dbReference type="ARBA" id="ARBA00023242"/>
    </source>
</evidence>
<reference evidence="7" key="3">
    <citation type="submission" date="2025-09" db="UniProtKB">
        <authorList>
            <consortium name="Ensembl"/>
        </authorList>
    </citation>
    <scope>IDENTIFICATION</scope>
</reference>